<evidence type="ECO:0000313" key="1">
    <source>
        <dbReference type="EMBL" id="KAI3787399.1"/>
    </source>
</evidence>
<organism evidence="1 2">
    <name type="scientific">Smallanthus sonchifolius</name>
    <dbReference type="NCBI Taxonomy" id="185202"/>
    <lineage>
        <taxon>Eukaryota</taxon>
        <taxon>Viridiplantae</taxon>
        <taxon>Streptophyta</taxon>
        <taxon>Embryophyta</taxon>
        <taxon>Tracheophyta</taxon>
        <taxon>Spermatophyta</taxon>
        <taxon>Magnoliopsida</taxon>
        <taxon>eudicotyledons</taxon>
        <taxon>Gunneridae</taxon>
        <taxon>Pentapetalae</taxon>
        <taxon>asterids</taxon>
        <taxon>campanulids</taxon>
        <taxon>Asterales</taxon>
        <taxon>Asteraceae</taxon>
        <taxon>Asteroideae</taxon>
        <taxon>Heliantheae alliance</taxon>
        <taxon>Millerieae</taxon>
        <taxon>Smallanthus</taxon>
    </lineage>
</organism>
<proteinExistence type="predicted"/>
<gene>
    <name evidence="1" type="ORF">L1987_41845</name>
</gene>
<dbReference type="EMBL" id="CM042030">
    <property type="protein sequence ID" value="KAI3787399.1"/>
    <property type="molecule type" value="Genomic_DNA"/>
</dbReference>
<evidence type="ECO:0000313" key="2">
    <source>
        <dbReference type="Proteomes" id="UP001056120"/>
    </source>
</evidence>
<reference evidence="2" key="1">
    <citation type="journal article" date="2022" name="Mol. Ecol. Resour.">
        <title>The genomes of chicory, endive, great burdock and yacon provide insights into Asteraceae palaeo-polyploidization history and plant inulin production.</title>
        <authorList>
            <person name="Fan W."/>
            <person name="Wang S."/>
            <person name="Wang H."/>
            <person name="Wang A."/>
            <person name="Jiang F."/>
            <person name="Liu H."/>
            <person name="Zhao H."/>
            <person name="Xu D."/>
            <person name="Zhang Y."/>
        </authorList>
    </citation>
    <scope>NUCLEOTIDE SEQUENCE [LARGE SCALE GENOMIC DNA]</scope>
    <source>
        <strain evidence="2">cv. Yunnan</strain>
    </source>
</reference>
<name>A0ACB9GVC9_9ASTR</name>
<accession>A0ACB9GVC9</accession>
<protein>
    <submittedName>
        <fullName evidence="1">Uncharacterized protein</fullName>
    </submittedName>
</protein>
<sequence>MDLKLDLEQFLIDVDIGDETEFVGCKNGRGNRCCVGEKHGGVGELCVGIEEDEKLIKKRKKECYLPLLEWLKTVAKNPCDPAIGSLPESYKWKAYGSEHVWKQALMAKEMMSLKVNVDSNAKQSNWQKKQKMHPDMYNDRSEKSYTRCSQRLISIEENLSTCLSRNRQIIDYAESSPPGSDVEETDYLWAITYKKKRIPLGRSFQAEVPQWTGKTQESETRWLGTRVWPLKETESRTSLIEREPIGKGRQGSCGCWLINSLECVRFHVAGKRTRLKLELGPAFAKWKFDMMGEDVSLRWTKNEEKKFASIIKSNPGSSGRCFWDVLMTYFKNKTRPVLVSYYFSVYLLRRRAHQNRADPSNIDSDDDELEKVGLEMNKSKESILCSQLPKCASEIY</sequence>
<dbReference type="Proteomes" id="UP001056120">
    <property type="component" value="Linkage Group LG13"/>
</dbReference>
<keyword evidence="2" id="KW-1185">Reference proteome</keyword>
<comment type="caution">
    <text evidence="1">The sequence shown here is derived from an EMBL/GenBank/DDBJ whole genome shotgun (WGS) entry which is preliminary data.</text>
</comment>
<reference evidence="1 2" key="2">
    <citation type="journal article" date="2022" name="Mol. Ecol. Resour.">
        <title>The genomes of chicory, endive, great burdock and yacon provide insights into Asteraceae paleo-polyploidization history and plant inulin production.</title>
        <authorList>
            <person name="Fan W."/>
            <person name="Wang S."/>
            <person name="Wang H."/>
            <person name="Wang A."/>
            <person name="Jiang F."/>
            <person name="Liu H."/>
            <person name="Zhao H."/>
            <person name="Xu D."/>
            <person name="Zhang Y."/>
        </authorList>
    </citation>
    <scope>NUCLEOTIDE SEQUENCE [LARGE SCALE GENOMIC DNA]</scope>
    <source>
        <strain evidence="2">cv. Yunnan</strain>
        <tissue evidence="1">Leaves</tissue>
    </source>
</reference>